<dbReference type="EMBL" id="AP022593">
    <property type="protein sequence ID" value="BBY47615.1"/>
    <property type="molecule type" value="Genomic_DNA"/>
</dbReference>
<proteinExistence type="predicted"/>
<keyword evidence="2" id="KW-1185">Reference proteome</keyword>
<dbReference type="KEGG" id="marz:MARA_10830"/>
<evidence type="ECO:0000313" key="1">
    <source>
        <dbReference type="EMBL" id="BBY47615.1"/>
    </source>
</evidence>
<dbReference type="Proteomes" id="UP000467428">
    <property type="component" value="Chromosome"/>
</dbReference>
<dbReference type="AlphaFoldDB" id="A0A7I7RV11"/>
<dbReference type="RefSeq" id="WP_163917523.1">
    <property type="nucleotide sequence ID" value="NZ_AP022593.1"/>
</dbReference>
<accession>A0A7I7RV11</accession>
<geneLocation type="plasmid" evidence="2">
    <name>pjcm18538 dna</name>
</geneLocation>
<sequence length="66" mass="7132">MSDHPLYSPATTALLLAMTALQRAGGVPPTVALDNAIHAWRDHTEARGSDTWEYDEIVAVVSRLTA</sequence>
<organism evidence="1 2">
    <name type="scientific">Mycolicibacterium arabiense</name>
    <dbReference type="NCBI Taxonomy" id="1286181"/>
    <lineage>
        <taxon>Bacteria</taxon>
        <taxon>Bacillati</taxon>
        <taxon>Actinomycetota</taxon>
        <taxon>Actinomycetes</taxon>
        <taxon>Mycobacteriales</taxon>
        <taxon>Mycobacteriaceae</taxon>
        <taxon>Mycolicibacterium</taxon>
    </lineage>
</organism>
<reference evidence="1 2" key="1">
    <citation type="journal article" date="2019" name="Emerg. Microbes Infect.">
        <title>Comprehensive subspecies identification of 175 nontuberculous mycobacteria species based on 7547 genomic profiles.</title>
        <authorList>
            <person name="Matsumoto Y."/>
            <person name="Kinjo T."/>
            <person name="Motooka D."/>
            <person name="Nabeya D."/>
            <person name="Jung N."/>
            <person name="Uechi K."/>
            <person name="Horii T."/>
            <person name="Iida T."/>
            <person name="Fujita J."/>
            <person name="Nakamura S."/>
        </authorList>
    </citation>
    <scope>NUCLEOTIDE SEQUENCE [LARGE SCALE GENOMIC DNA]</scope>
    <source>
        <strain evidence="1 2">JCM 18538</strain>
    </source>
</reference>
<gene>
    <name evidence="1" type="ORF">MARA_10830</name>
</gene>
<name>A0A7I7RV11_9MYCO</name>
<evidence type="ECO:0000313" key="2">
    <source>
        <dbReference type="Proteomes" id="UP000467428"/>
    </source>
</evidence>
<protein>
    <submittedName>
        <fullName evidence="1">Uncharacterized protein</fullName>
    </submittedName>
</protein>